<dbReference type="PANTHER" id="PTHR43173:SF28">
    <property type="entry name" value="AARF DOMAIN CONTAINING KINASE 5"/>
    <property type="match status" value="1"/>
</dbReference>
<dbReference type="EMBL" id="JAYWIO010000003">
    <property type="protein sequence ID" value="KAK7276185.1"/>
    <property type="molecule type" value="Genomic_DNA"/>
</dbReference>
<keyword evidence="5" id="KW-1185">Reference proteome</keyword>
<comment type="caution">
    <text evidence="4">The sequence shown here is derived from an EMBL/GenBank/DDBJ whole genome shotgun (WGS) entry which is preliminary data.</text>
</comment>
<dbReference type="AlphaFoldDB" id="A0AAN9FHY3"/>
<comment type="similarity">
    <text evidence="1">Belongs to the protein kinase superfamily. ADCK protein kinase family.</text>
</comment>
<name>A0AAN9FHY3_CROPI</name>
<dbReference type="CDD" id="cd13969">
    <property type="entry name" value="ADCK1-like"/>
    <property type="match status" value="1"/>
</dbReference>
<reference evidence="4 5" key="1">
    <citation type="submission" date="2024-01" db="EMBL/GenBank/DDBJ databases">
        <title>The genomes of 5 underutilized Papilionoideae crops provide insights into root nodulation and disease resistanc.</title>
        <authorList>
            <person name="Yuan L."/>
        </authorList>
    </citation>
    <scope>NUCLEOTIDE SEQUENCE [LARGE SCALE GENOMIC DNA]</scope>
    <source>
        <strain evidence="4">ZHUSHIDOU_FW_LH</strain>
        <tissue evidence="4">Leaf</tissue>
    </source>
</reference>
<dbReference type="SUPFAM" id="SSF56112">
    <property type="entry name" value="Protein kinase-like (PK-like)"/>
    <property type="match status" value="1"/>
</dbReference>
<dbReference type="Proteomes" id="UP001372338">
    <property type="component" value="Unassembled WGS sequence"/>
</dbReference>
<evidence type="ECO:0000313" key="4">
    <source>
        <dbReference type="EMBL" id="KAK7276185.1"/>
    </source>
</evidence>
<keyword evidence="2" id="KW-0732">Signal</keyword>
<dbReference type="InterPro" id="IPR004147">
    <property type="entry name" value="ABC1_dom"/>
</dbReference>
<feature type="chain" id="PRO_5042918464" description="ABC1 atypical kinase-like domain-containing protein" evidence="2">
    <location>
        <begin position="30"/>
        <end position="566"/>
    </location>
</feature>
<feature type="domain" description="ABC1 atypical kinase-like" evidence="3">
    <location>
        <begin position="134"/>
        <end position="376"/>
    </location>
</feature>
<feature type="signal peptide" evidence="2">
    <location>
        <begin position="1"/>
        <end position="29"/>
    </location>
</feature>
<proteinExistence type="inferred from homology"/>
<dbReference type="PANTHER" id="PTHR43173">
    <property type="entry name" value="ABC1 FAMILY PROTEIN"/>
    <property type="match status" value="1"/>
</dbReference>
<dbReference type="InterPro" id="IPR051130">
    <property type="entry name" value="Mito_struct-func_regulator"/>
</dbReference>
<evidence type="ECO:0000313" key="5">
    <source>
        <dbReference type="Proteomes" id="UP001372338"/>
    </source>
</evidence>
<gene>
    <name evidence="4" type="ORF">RIF29_17320</name>
</gene>
<accession>A0AAN9FHY3</accession>
<dbReference type="Pfam" id="PF03109">
    <property type="entry name" value="ABC1"/>
    <property type="match status" value="1"/>
</dbReference>
<evidence type="ECO:0000256" key="2">
    <source>
        <dbReference type="SAM" id="SignalP"/>
    </source>
</evidence>
<evidence type="ECO:0000259" key="3">
    <source>
        <dbReference type="Pfam" id="PF03109"/>
    </source>
</evidence>
<organism evidence="4 5">
    <name type="scientific">Crotalaria pallida</name>
    <name type="common">Smooth rattlebox</name>
    <name type="synonym">Crotalaria striata</name>
    <dbReference type="NCBI Taxonomy" id="3830"/>
    <lineage>
        <taxon>Eukaryota</taxon>
        <taxon>Viridiplantae</taxon>
        <taxon>Streptophyta</taxon>
        <taxon>Embryophyta</taxon>
        <taxon>Tracheophyta</taxon>
        <taxon>Spermatophyta</taxon>
        <taxon>Magnoliopsida</taxon>
        <taxon>eudicotyledons</taxon>
        <taxon>Gunneridae</taxon>
        <taxon>Pentapetalae</taxon>
        <taxon>rosids</taxon>
        <taxon>fabids</taxon>
        <taxon>Fabales</taxon>
        <taxon>Fabaceae</taxon>
        <taxon>Papilionoideae</taxon>
        <taxon>50 kb inversion clade</taxon>
        <taxon>genistoids sensu lato</taxon>
        <taxon>core genistoids</taxon>
        <taxon>Crotalarieae</taxon>
        <taxon>Crotalaria</taxon>
    </lineage>
</organism>
<evidence type="ECO:0000256" key="1">
    <source>
        <dbReference type="ARBA" id="ARBA00009670"/>
    </source>
</evidence>
<protein>
    <recommendedName>
        <fullName evidence="3">ABC1 atypical kinase-like domain-containing protein</fullName>
    </recommendedName>
</protein>
<dbReference type="InterPro" id="IPR011009">
    <property type="entry name" value="Kinase-like_dom_sf"/>
</dbReference>
<dbReference type="InterPro" id="IPR045307">
    <property type="entry name" value="ADCK1_dom"/>
</dbReference>
<sequence length="566" mass="63920">MTLKPFNFPAKRTTTRFLLTAAATATVAAAATQAANPDELSPLPHFSAEIHGFVRTARAVSTVASTVVDYEFSLRGLQRDSDQFRQTISQVHLRSAKRILKLCEANKGFYVKAGQFVAAQRVTPKEYSLTLSALQDQVAPLPYKVIKKVLDDNLGPNFSEMFLSIDEQPIAAASIAQVHHAMLKSGHEVAIKVQYPWIEQQMNFDTRTMHFLSKTIAWLYPQYRFEWLSSAFSESMSSELDFVQEARNSERAAKNFCNNKMVRVPSVFWELTTRQVLTMEFYTGHRIDDLAFLNQIGVDPEKVAKSLAELFAEMIFVHGYIHGDPHPGNILVSPEGCNGFSLVLLDHAVYRELDEEFRKDFCQLWEALILKDSKKTMVLGERFGAGKFSRYLPIIFTGTTIESKNALGTSIEEKVTMKNELKSLVFEDLSSFMESVCPDFIAIMRADGLLRSIIRKMDVSRVTRLLTYTKYAVYGSLCPKLDGESCKMAGTNFYFAVKAAFFSFVSRLKYLLILIKVSIGAIEGIPWRQKVKNTLDYLSTKTSSDFWGLTVHFVFLIVCIHPSALF</sequence>